<evidence type="ECO:0000259" key="4">
    <source>
        <dbReference type="PROSITE" id="PS51194"/>
    </source>
</evidence>
<keyword evidence="2 5" id="KW-0067">ATP-binding</keyword>
<dbReference type="InterPro" id="IPR000330">
    <property type="entry name" value="SNF2_N"/>
</dbReference>
<dbReference type="CDD" id="cd18012">
    <property type="entry name" value="DEXQc_arch_SWI2_SNF2"/>
    <property type="match status" value="1"/>
</dbReference>
<dbReference type="Pfam" id="PF00176">
    <property type="entry name" value="SNF2-rel_dom"/>
    <property type="match status" value="1"/>
</dbReference>
<dbReference type="EMBL" id="CP045503">
    <property type="protein sequence ID" value="QPG58256.1"/>
    <property type="molecule type" value="Genomic_DNA"/>
</dbReference>
<evidence type="ECO:0000313" key="6">
    <source>
        <dbReference type="Proteomes" id="UP000316416"/>
    </source>
</evidence>
<keyword evidence="2 5" id="KW-0547">Nucleotide-binding</keyword>
<keyword evidence="6" id="KW-1185">Reference proteome</keyword>
<dbReference type="GO" id="GO:0004386">
    <property type="term" value="F:helicase activity"/>
    <property type="evidence" value="ECO:0007669"/>
    <property type="project" value="UniProtKB-KW"/>
</dbReference>
<sequence>MVHLEEIFSQSVIFDALGILLGTHLKHDYQGSILLAEFSAVSADIEGEQLDCDSRTLDSISNRTTPSNSIFAQLDWAAGPIIASKNTHCSQCVGSTFSCIHIAAIAIDYLARQTPIMPYPSEKKRADTAQRLLRTELNQRFDPYPNMARHRIVYLLSRKGDQLQLDVHKGYVGKTGKHSLKNDLGFEVLHRSSQPKFVTQTDLWILNQLRPLLTAIDPKLSKEQEEKISLSIDSICDNEFITMLVLTQRCFWQSCDQQPLKFEQHYLNDFIDTGYFYKVSQDAYIDFSSMSMINTRSAAAFSNAKCSDQLLALMADDDRDWLPKLTISRHINGSDIDNNQLDLDLVSFSFISDHHEVNLEQVFALSSELPHFLTLAAELNVQLINFPLLSSQFEATVWHQFAVGTRLLPQLSALQMIMFRRLMLAGWLIDLQLKNRYSLVKPQAWYGELGHQVANKNWFELELGVELDGKKINILPYLVKAIRKGLLQNLSDSESVLMELDSGQRLSLPAKRVKQILDVLVELYETKPLTETETLTLPMHQLTRLAELTLLTQGDNKEWQWQGSSWLKNKAEQVYRYLGSGTDNSVTSVKGLNAELRDYQHVGLNWLQFLKRHEFSGILADDMGLGKTIQTLSSILVDKDSGKLTKPCLIVAPTSLLANWYHEAQNFAPELRLLLWTGPKRHKLKEQVNDSDLIITSYGTLQQDAESWSDQHFHLIILDEAQTIKNVRSRISRVVASLSGSHKLCLTGTPLENHLGELWSLFNFLMPGFLGTYAQFQRHYQVPIERDKDDERRIALVQRITPFMLRRMKADVASELPEKTIINEYINLTEAQGDLYETIRLTMSEEVRKAVSVSGVKRNRLAISNALLKLRQVCCHPDLLKLDLASKDTPVDSQINPAEVELNKSQHPKVNLDNSAETLTDINPFHTSSGKLNWLVDKLPTMLEDGRRILIFSSFTSMLSLISALLEQLKIGYIELTGKSRNRGELVNRFQQGEVPVFLISLKAGGAGLNLTAADVVIHTDPWWNPAAEQQASDRAHRIGQDKSVFVYKLICKDTVEERIQLLQESKQDLANSIYLQESTKVSDMTGDDWLDLLKPIELD</sequence>
<dbReference type="Gene3D" id="3.40.50.10810">
    <property type="entry name" value="Tandem AAA-ATPase domain"/>
    <property type="match status" value="1"/>
</dbReference>
<feature type="domain" description="Helicase C-terminal" evidence="4">
    <location>
        <begin position="931"/>
        <end position="1088"/>
    </location>
</feature>
<dbReference type="SUPFAM" id="SSF52540">
    <property type="entry name" value="P-loop containing nucleoside triphosphate hydrolases"/>
    <property type="match status" value="2"/>
</dbReference>
<proteinExistence type="predicted"/>
<dbReference type="PROSITE" id="PS51192">
    <property type="entry name" value="HELICASE_ATP_BIND_1"/>
    <property type="match status" value="1"/>
</dbReference>
<dbReference type="InterPro" id="IPR001650">
    <property type="entry name" value="Helicase_C-like"/>
</dbReference>
<name>A0ABX6V8W8_9GAMM</name>
<dbReference type="PROSITE" id="PS51194">
    <property type="entry name" value="HELICASE_CTER"/>
    <property type="match status" value="1"/>
</dbReference>
<dbReference type="InterPro" id="IPR027417">
    <property type="entry name" value="P-loop_NTPase"/>
</dbReference>
<keyword evidence="1" id="KW-0378">Hydrolase</keyword>
<dbReference type="RefSeq" id="WP_142870931.1">
    <property type="nucleotide sequence ID" value="NZ_CP045503.2"/>
</dbReference>
<dbReference type="InterPro" id="IPR049730">
    <property type="entry name" value="SNF2/RAD54-like_C"/>
</dbReference>
<dbReference type="PANTHER" id="PTHR10799">
    <property type="entry name" value="SNF2/RAD54 HELICASE FAMILY"/>
    <property type="match status" value="1"/>
</dbReference>
<evidence type="ECO:0000313" key="5">
    <source>
        <dbReference type="EMBL" id="QPG58256.1"/>
    </source>
</evidence>
<evidence type="ECO:0000259" key="3">
    <source>
        <dbReference type="PROSITE" id="PS51192"/>
    </source>
</evidence>
<accession>A0ABX6V8W8</accession>
<dbReference type="CDD" id="cd18793">
    <property type="entry name" value="SF2_C_SNF"/>
    <property type="match status" value="1"/>
</dbReference>
<organism evidence="5 6">
    <name type="scientific">Shewanella eurypsychrophilus</name>
    <dbReference type="NCBI Taxonomy" id="2593656"/>
    <lineage>
        <taxon>Bacteria</taxon>
        <taxon>Pseudomonadati</taxon>
        <taxon>Pseudomonadota</taxon>
        <taxon>Gammaproteobacteria</taxon>
        <taxon>Alteromonadales</taxon>
        <taxon>Shewanellaceae</taxon>
        <taxon>Shewanella</taxon>
    </lineage>
</organism>
<gene>
    <name evidence="5" type="ORF">FM038_012985</name>
</gene>
<dbReference type="InterPro" id="IPR014001">
    <property type="entry name" value="Helicase_ATP-bd"/>
</dbReference>
<dbReference type="Pfam" id="PF00271">
    <property type="entry name" value="Helicase_C"/>
    <property type="match status" value="1"/>
</dbReference>
<evidence type="ECO:0000256" key="1">
    <source>
        <dbReference type="ARBA" id="ARBA00022801"/>
    </source>
</evidence>
<feature type="domain" description="Helicase ATP-binding" evidence="3">
    <location>
        <begin position="608"/>
        <end position="768"/>
    </location>
</feature>
<dbReference type="Gene3D" id="3.40.50.300">
    <property type="entry name" value="P-loop containing nucleotide triphosphate hydrolases"/>
    <property type="match status" value="1"/>
</dbReference>
<keyword evidence="2 5" id="KW-0347">Helicase</keyword>
<dbReference type="SMART" id="SM00487">
    <property type="entry name" value="DEXDc"/>
    <property type="match status" value="1"/>
</dbReference>
<dbReference type="InterPro" id="IPR038718">
    <property type="entry name" value="SNF2-like_sf"/>
</dbReference>
<evidence type="ECO:0000256" key="2">
    <source>
        <dbReference type="ARBA" id="ARBA00022806"/>
    </source>
</evidence>
<protein>
    <submittedName>
        <fullName evidence="5">DEAD/DEAH box helicase</fullName>
    </submittedName>
</protein>
<dbReference type="SMART" id="SM00490">
    <property type="entry name" value="HELICc"/>
    <property type="match status" value="1"/>
</dbReference>
<reference evidence="5" key="1">
    <citation type="submission" date="2021-07" db="EMBL/GenBank/DDBJ databases">
        <title>Shewanella sp. YLB-07 whole genome sequence.</title>
        <authorList>
            <person name="Yu L."/>
        </authorList>
    </citation>
    <scope>NUCLEOTIDE SEQUENCE</scope>
    <source>
        <strain evidence="5">YLB-08</strain>
    </source>
</reference>
<dbReference type="Proteomes" id="UP000316416">
    <property type="component" value="Chromosome"/>
</dbReference>